<gene>
    <name evidence="1" type="ORF">PECUL_23A053393</name>
</gene>
<evidence type="ECO:0000313" key="2">
    <source>
        <dbReference type="Proteomes" id="UP001295444"/>
    </source>
</evidence>
<dbReference type="AlphaFoldDB" id="A0AAD1WRS8"/>
<name>A0AAD1WRS8_PELCU</name>
<organism evidence="1 2">
    <name type="scientific">Pelobates cultripes</name>
    <name type="common">Western spadefoot toad</name>
    <dbReference type="NCBI Taxonomy" id="61616"/>
    <lineage>
        <taxon>Eukaryota</taxon>
        <taxon>Metazoa</taxon>
        <taxon>Chordata</taxon>
        <taxon>Craniata</taxon>
        <taxon>Vertebrata</taxon>
        <taxon>Euteleostomi</taxon>
        <taxon>Amphibia</taxon>
        <taxon>Batrachia</taxon>
        <taxon>Anura</taxon>
        <taxon>Pelobatoidea</taxon>
        <taxon>Pelobatidae</taxon>
        <taxon>Pelobates</taxon>
    </lineage>
</organism>
<keyword evidence="2" id="KW-1185">Reference proteome</keyword>
<protein>
    <submittedName>
        <fullName evidence="1">Uncharacterized protein</fullName>
    </submittedName>
</protein>
<sequence length="125" mass="13980">MSPKSWSKNGGVIKAETDPLQFPLENSSKLLIVPPTGDSSNTCKELVRSNIWRERSGDSNSNCLSKDVWNYLTYVSALLTRLRLRQGNRTQLSGNNLKLHIANHCRGGVVTSFAPKQDTNWPRPL</sequence>
<accession>A0AAD1WRS8</accession>
<evidence type="ECO:0000313" key="1">
    <source>
        <dbReference type="EMBL" id="CAH2319447.1"/>
    </source>
</evidence>
<proteinExistence type="predicted"/>
<reference evidence="1" key="1">
    <citation type="submission" date="2022-03" db="EMBL/GenBank/DDBJ databases">
        <authorList>
            <person name="Alioto T."/>
            <person name="Alioto T."/>
            <person name="Gomez Garrido J."/>
        </authorList>
    </citation>
    <scope>NUCLEOTIDE SEQUENCE</scope>
</reference>
<dbReference type="Proteomes" id="UP001295444">
    <property type="component" value="Chromosome 10"/>
</dbReference>
<dbReference type="EMBL" id="OW240921">
    <property type="protein sequence ID" value="CAH2319447.1"/>
    <property type="molecule type" value="Genomic_DNA"/>
</dbReference>